<evidence type="ECO:0000256" key="12">
    <source>
        <dbReference type="HAMAP-Rule" id="MF_01961"/>
    </source>
</evidence>
<name>A0A1M7IDZ2_9FLAO</name>
<dbReference type="FunFam" id="1.10.420.10:FF:000004">
    <property type="entry name" value="Catalase-peroxidase"/>
    <property type="match status" value="1"/>
</dbReference>
<evidence type="ECO:0000256" key="1">
    <source>
        <dbReference type="ARBA" id="ARBA00022559"/>
    </source>
</evidence>
<feature type="active site" description="Proton acceptor" evidence="12">
    <location>
        <position position="101"/>
    </location>
</feature>
<dbReference type="PRINTS" id="PR00460">
    <property type="entry name" value="BPEROXIDASE"/>
</dbReference>
<keyword evidence="3 12" id="KW-0479">Metal-binding</keyword>
<organism evidence="15 16">
    <name type="scientific">Flavobacterium saccharophilum</name>
    <dbReference type="NCBI Taxonomy" id="29534"/>
    <lineage>
        <taxon>Bacteria</taxon>
        <taxon>Pseudomonadati</taxon>
        <taxon>Bacteroidota</taxon>
        <taxon>Flavobacteriia</taxon>
        <taxon>Flavobacteriales</taxon>
        <taxon>Flavobacteriaceae</taxon>
        <taxon>Flavobacterium</taxon>
    </lineage>
</organism>
<dbReference type="InterPro" id="IPR002016">
    <property type="entry name" value="Haem_peroxidase"/>
</dbReference>
<dbReference type="NCBIfam" id="TIGR00198">
    <property type="entry name" value="cat_per_HPI"/>
    <property type="match status" value="1"/>
</dbReference>
<dbReference type="FunFam" id="1.10.520.10:FF:000002">
    <property type="entry name" value="Catalase-peroxidase"/>
    <property type="match status" value="1"/>
</dbReference>
<evidence type="ECO:0000256" key="11">
    <source>
        <dbReference type="ARBA" id="ARBA00074141"/>
    </source>
</evidence>
<comment type="catalytic activity">
    <reaction evidence="8 12 13">
        <text>H2O2 + AH2 = A + 2 H2O</text>
        <dbReference type="Rhea" id="RHEA:30275"/>
        <dbReference type="ChEBI" id="CHEBI:13193"/>
        <dbReference type="ChEBI" id="CHEBI:15377"/>
        <dbReference type="ChEBI" id="CHEBI:16240"/>
        <dbReference type="ChEBI" id="CHEBI:17499"/>
        <dbReference type="EC" id="1.11.1.21"/>
    </reaction>
</comment>
<comment type="PTM">
    <text evidence="12">Formation of the three residue Trp-Tyr-Met cross-link is important for the catalase, but not the peroxidase activity of the enzyme.</text>
</comment>
<gene>
    <name evidence="12" type="primary">katG</name>
    <name evidence="15" type="ORF">SAMN05444366_3115</name>
</gene>
<dbReference type="HAMAP" id="MF_01961">
    <property type="entry name" value="Catal_peroxid"/>
    <property type="match status" value="1"/>
</dbReference>
<feature type="site" description="Transition state stabilizer" evidence="12">
    <location>
        <position position="97"/>
    </location>
</feature>
<keyword evidence="6 12" id="KW-0376">Hydrogen peroxide</keyword>
<dbReference type="EC" id="1.11.1.21" evidence="10 12"/>
<evidence type="ECO:0000256" key="7">
    <source>
        <dbReference type="ARBA" id="ARBA00049145"/>
    </source>
</evidence>
<dbReference type="PANTHER" id="PTHR30555:SF0">
    <property type="entry name" value="CATALASE-PEROXIDASE"/>
    <property type="match status" value="1"/>
</dbReference>
<evidence type="ECO:0000313" key="16">
    <source>
        <dbReference type="Proteomes" id="UP000184121"/>
    </source>
</evidence>
<accession>A0A1M7IDZ2</accession>
<keyword evidence="4 12" id="KW-0560">Oxidoreductase</keyword>
<dbReference type="GO" id="GO:0070301">
    <property type="term" value="P:cellular response to hydrogen peroxide"/>
    <property type="evidence" value="ECO:0007669"/>
    <property type="project" value="TreeGrafter"/>
</dbReference>
<evidence type="ECO:0000313" key="15">
    <source>
        <dbReference type="EMBL" id="SHM38974.1"/>
    </source>
</evidence>
<dbReference type="Pfam" id="PF00141">
    <property type="entry name" value="peroxidase"/>
    <property type="match status" value="2"/>
</dbReference>
<comment type="similarity">
    <text evidence="9 12 13">Belongs to the peroxidase family. Peroxidase/catalase subfamily.</text>
</comment>
<comment type="function">
    <text evidence="12">Bifunctional enzyme with both catalase and broad-spectrum peroxidase activity.</text>
</comment>
<dbReference type="GO" id="GO:0005829">
    <property type="term" value="C:cytosol"/>
    <property type="evidence" value="ECO:0007669"/>
    <property type="project" value="UniProtKB-ARBA"/>
</dbReference>
<dbReference type="NCBIfam" id="NF011635">
    <property type="entry name" value="PRK15061.1"/>
    <property type="match status" value="1"/>
</dbReference>
<comment type="subunit">
    <text evidence="12">Homodimer or homotetramer.</text>
</comment>
<dbReference type="CDD" id="cd00649">
    <property type="entry name" value="catalase_peroxidase_1"/>
    <property type="match status" value="1"/>
</dbReference>
<evidence type="ECO:0000256" key="3">
    <source>
        <dbReference type="ARBA" id="ARBA00022723"/>
    </source>
</evidence>
<evidence type="ECO:0000256" key="9">
    <source>
        <dbReference type="ARBA" id="ARBA00060838"/>
    </source>
</evidence>
<feature type="cross-link" description="Tryptophyl-tyrosyl-methioninium (Tyr-Met) (with Trp-100)" evidence="12">
    <location>
        <begin position="247"/>
        <end position="273"/>
    </location>
</feature>
<dbReference type="PROSITE" id="PS00436">
    <property type="entry name" value="PEROXIDASE_2"/>
    <property type="match status" value="1"/>
</dbReference>
<dbReference type="CDD" id="cd08200">
    <property type="entry name" value="catalase_peroxidase_2"/>
    <property type="match status" value="1"/>
</dbReference>
<evidence type="ECO:0000256" key="5">
    <source>
        <dbReference type="ARBA" id="ARBA00023004"/>
    </source>
</evidence>
<dbReference type="PROSITE" id="PS00435">
    <property type="entry name" value="PEROXIDASE_1"/>
    <property type="match status" value="1"/>
</dbReference>
<protein>
    <recommendedName>
        <fullName evidence="11 12">Catalase-peroxidase</fullName>
        <shortName evidence="12">CP</shortName>
        <ecNumber evidence="10 12">1.11.1.21</ecNumber>
    </recommendedName>
    <alternativeName>
        <fullName evidence="12">Peroxidase/catalase</fullName>
    </alternativeName>
</protein>
<dbReference type="InterPro" id="IPR019794">
    <property type="entry name" value="Peroxidases_AS"/>
</dbReference>
<feature type="domain" description="Plant heme peroxidase family profile" evidence="14">
    <location>
        <begin position="134"/>
        <end position="453"/>
    </location>
</feature>
<dbReference type="Gene3D" id="1.10.420.10">
    <property type="entry name" value="Peroxidase, domain 2"/>
    <property type="match status" value="2"/>
</dbReference>
<comment type="catalytic activity">
    <reaction evidence="7 12 13">
        <text>2 H2O2 = O2 + 2 H2O</text>
        <dbReference type="Rhea" id="RHEA:20309"/>
        <dbReference type="ChEBI" id="CHEBI:15377"/>
        <dbReference type="ChEBI" id="CHEBI:15379"/>
        <dbReference type="ChEBI" id="CHEBI:16240"/>
        <dbReference type="EC" id="1.11.1.21"/>
    </reaction>
</comment>
<dbReference type="GO" id="GO:0004096">
    <property type="term" value="F:catalase activity"/>
    <property type="evidence" value="ECO:0007669"/>
    <property type="project" value="UniProtKB-UniRule"/>
</dbReference>
<evidence type="ECO:0000256" key="2">
    <source>
        <dbReference type="ARBA" id="ARBA00022617"/>
    </source>
</evidence>
<evidence type="ECO:0000256" key="13">
    <source>
        <dbReference type="RuleBase" id="RU003451"/>
    </source>
</evidence>
<dbReference type="InterPro" id="IPR010255">
    <property type="entry name" value="Haem_peroxidase_sf"/>
</dbReference>
<dbReference type="GO" id="GO:0046872">
    <property type="term" value="F:metal ion binding"/>
    <property type="evidence" value="ECO:0007669"/>
    <property type="project" value="UniProtKB-KW"/>
</dbReference>
<dbReference type="InterPro" id="IPR000763">
    <property type="entry name" value="Catalase_peroxidase"/>
</dbReference>
<dbReference type="InterPro" id="IPR019793">
    <property type="entry name" value="Peroxidases_heam-ligand_BS"/>
</dbReference>
<dbReference type="STRING" id="29534.SAMN05444366_3115"/>
<comment type="cofactor">
    <cofactor evidence="12">
        <name>heme b</name>
        <dbReference type="ChEBI" id="CHEBI:60344"/>
    </cofactor>
    <text evidence="12">Binds 1 heme b (iron(II)-protoporphyrin IX) group per dimer.</text>
</comment>
<dbReference type="GO" id="GO:0020037">
    <property type="term" value="F:heme binding"/>
    <property type="evidence" value="ECO:0007669"/>
    <property type="project" value="InterPro"/>
</dbReference>
<keyword evidence="16" id="KW-1185">Reference proteome</keyword>
<dbReference type="GO" id="GO:0042744">
    <property type="term" value="P:hydrogen peroxide catabolic process"/>
    <property type="evidence" value="ECO:0007669"/>
    <property type="project" value="UniProtKB-KW"/>
</dbReference>
<keyword evidence="2 12" id="KW-0349">Heme</keyword>
<proteinExistence type="inferred from homology"/>
<dbReference type="RefSeq" id="WP_072973857.1">
    <property type="nucleotide sequence ID" value="NZ_FRBY01000004.1"/>
</dbReference>
<dbReference type="AlphaFoldDB" id="A0A1M7IDZ2"/>
<dbReference type="PANTHER" id="PTHR30555">
    <property type="entry name" value="HYDROPEROXIDASE I, BIFUNCTIONAL CATALASE-PEROXIDASE"/>
    <property type="match status" value="1"/>
</dbReference>
<dbReference type="PRINTS" id="PR00458">
    <property type="entry name" value="PEROXIDASE"/>
</dbReference>
<keyword evidence="1 12" id="KW-0575">Peroxidase</keyword>
<feature type="binding site" description="axial binding residue" evidence="12">
    <location>
        <position position="288"/>
    </location>
    <ligand>
        <name>heme b</name>
        <dbReference type="ChEBI" id="CHEBI:60344"/>
    </ligand>
    <ligandPart>
        <name>Fe</name>
        <dbReference type="ChEBI" id="CHEBI:18248"/>
    </ligandPart>
</feature>
<evidence type="ECO:0000259" key="14">
    <source>
        <dbReference type="PROSITE" id="PS50873"/>
    </source>
</evidence>
<evidence type="ECO:0000256" key="8">
    <source>
        <dbReference type="ARBA" id="ARBA00051651"/>
    </source>
</evidence>
<dbReference type="SUPFAM" id="SSF48113">
    <property type="entry name" value="Heme-dependent peroxidases"/>
    <property type="match status" value="2"/>
</dbReference>
<reference evidence="16" key="1">
    <citation type="submission" date="2016-11" db="EMBL/GenBank/DDBJ databases">
        <authorList>
            <person name="Varghese N."/>
            <person name="Submissions S."/>
        </authorList>
    </citation>
    <scope>NUCLEOTIDE SEQUENCE [LARGE SCALE GENOMIC DNA]</scope>
    <source>
        <strain evidence="16">DSM 1811</strain>
    </source>
</reference>
<keyword evidence="5 12" id="KW-0408">Iron</keyword>
<dbReference type="FunFam" id="1.10.420.10:FF:000002">
    <property type="entry name" value="Catalase-peroxidase"/>
    <property type="match status" value="1"/>
</dbReference>
<sequence>MDNQSNDISKCPFHNGSMDKVAATGTKNRDWWPKQLKVNILRQNSSLSDPMGENFNYAEAFKSLDLEAVKKDLHVLMTDSQEWWPADFGHYGGLFIRMAWHSAGTYRVEDGRGGAGAGQQRFAPLNSWPDNVSLDKARRLLWPIKQKYGRKISWADLMILTGNIALESMGFKTFGFAGGRADVWEPDEAVYWGSETTWLGGDERYKDGSEGVPKDHGVVSSDDNADGDIHSRNLEKPLAAVQMGLIYVNPEGPDGNPDPIAAAKDIRDTFGRMAMNDEETVALIAGGHTFGKTHGAASSDHVAEEPEAAGLELQGFGWKNSYGSGKGGDAITSGLEVTWTKTPTQWSNNFFENLFGFEWELSKSPAGAHQWVAKNAEPIIPDAFDSSKKHLPTMLTTDLSLRLDPEYEKISRRFLENPDQFADAFSRAWFKLTHRDMGPVSLYLGADVPKEELIWQDPIPAVNHELINANDIEQLKGKILNSGLSISQLVSTAWASASTFRGSDKRGGANGARIRLAPQKDWAVNNPAQLKIVLDKLESIQAEFNAAQGGGKKVSLADLIVLAGSAGVEKAAAAAGSSVTVPFSPGRMDASAEQTDVESVGFLEPKTDGFRNYRRTKSAVATEELLIDKAHLLTLTAPELTVLLGGLRVLDINADGSKNGVFTNRPGQLTNDFFVNLLDMNTQWQAVSNDKELYTGNDRSTGQPKWIGTRADLVFGSNAELRALAEVYASSDAQEKFVKDFVATWNKVMNLDRFDLKK</sequence>
<dbReference type="OrthoDB" id="9759743at2"/>
<dbReference type="Gene3D" id="1.10.520.10">
    <property type="match status" value="2"/>
</dbReference>
<evidence type="ECO:0000256" key="4">
    <source>
        <dbReference type="ARBA" id="ARBA00023002"/>
    </source>
</evidence>
<dbReference type="EMBL" id="FRBY01000004">
    <property type="protein sequence ID" value="SHM38974.1"/>
    <property type="molecule type" value="Genomic_DNA"/>
</dbReference>
<dbReference type="PROSITE" id="PS50873">
    <property type="entry name" value="PEROXIDASE_4"/>
    <property type="match status" value="1"/>
</dbReference>
<dbReference type="Proteomes" id="UP000184121">
    <property type="component" value="Unassembled WGS sequence"/>
</dbReference>
<comment type="caution">
    <text evidence="12">Lacks conserved residue(s) required for the propagation of feature annotation.</text>
</comment>
<evidence type="ECO:0000256" key="10">
    <source>
        <dbReference type="ARBA" id="ARBA00067012"/>
    </source>
</evidence>
<evidence type="ECO:0000256" key="6">
    <source>
        <dbReference type="ARBA" id="ARBA00023324"/>
    </source>
</evidence>